<evidence type="ECO:0000259" key="9">
    <source>
        <dbReference type="Pfam" id="PF05209"/>
    </source>
</evidence>
<name>Q47JE7_DECAR</name>
<dbReference type="HOGENOM" id="CLU_067812_0_0_4"/>
<dbReference type="Pfam" id="PF05209">
    <property type="entry name" value="MinC_N"/>
    <property type="match status" value="1"/>
</dbReference>
<dbReference type="GO" id="GO:0000917">
    <property type="term" value="P:division septum assembly"/>
    <property type="evidence" value="ECO:0007669"/>
    <property type="project" value="UniProtKB-KW"/>
</dbReference>
<dbReference type="Gene3D" id="3.30.70.260">
    <property type="match status" value="1"/>
</dbReference>
<feature type="compositionally biased region" description="Pro residues" evidence="7">
    <location>
        <begin position="143"/>
        <end position="157"/>
    </location>
</feature>
<evidence type="ECO:0000256" key="5">
    <source>
        <dbReference type="ARBA" id="ARBA00025606"/>
    </source>
</evidence>
<feature type="domain" description="Septum formation inhibitor MinC C-terminal" evidence="8">
    <location>
        <begin position="170"/>
        <end position="271"/>
    </location>
</feature>
<keyword evidence="4 6" id="KW-0131">Cell cycle</keyword>
<dbReference type="PANTHER" id="PTHR34108">
    <property type="entry name" value="SEPTUM SITE-DETERMINING PROTEIN MINC"/>
    <property type="match status" value="1"/>
</dbReference>
<dbReference type="GO" id="GO:0000902">
    <property type="term" value="P:cell morphogenesis"/>
    <property type="evidence" value="ECO:0007669"/>
    <property type="project" value="InterPro"/>
</dbReference>
<comment type="subunit">
    <text evidence="6">Interacts with MinD and FtsZ.</text>
</comment>
<feature type="region of interest" description="Disordered" evidence="7">
    <location>
        <begin position="139"/>
        <end position="164"/>
    </location>
</feature>
<feature type="domain" description="Septum formation inhibitor MinC N-terminal" evidence="9">
    <location>
        <begin position="32"/>
        <end position="103"/>
    </location>
</feature>
<dbReference type="InterPro" id="IPR016098">
    <property type="entry name" value="CAP/MinC_C"/>
</dbReference>
<organism evidence="10">
    <name type="scientific">Dechloromonas aromatica (strain RCB)</name>
    <dbReference type="NCBI Taxonomy" id="159087"/>
    <lineage>
        <taxon>Bacteria</taxon>
        <taxon>Pseudomonadati</taxon>
        <taxon>Pseudomonadota</taxon>
        <taxon>Betaproteobacteria</taxon>
        <taxon>Rhodocyclales</taxon>
        <taxon>Azonexaceae</taxon>
        <taxon>Dechloromonas</taxon>
    </lineage>
</organism>
<keyword evidence="2 6" id="KW-0132">Cell division</keyword>
<dbReference type="InterPro" id="IPR007874">
    <property type="entry name" value="MinC_N"/>
</dbReference>
<dbReference type="SUPFAM" id="SSF63848">
    <property type="entry name" value="Cell-division inhibitor MinC, C-terminal domain"/>
    <property type="match status" value="1"/>
</dbReference>
<dbReference type="InterPro" id="IPR013033">
    <property type="entry name" value="MinC"/>
</dbReference>
<dbReference type="NCBIfam" id="TIGR01222">
    <property type="entry name" value="minC"/>
    <property type="match status" value="1"/>
</dbReference>
<evidence type="ECO:0000256" key="1">
    <source>
        <dbReference type="ARBA" id="ARBA00006291"/>
    </source>
</evidence>
<dbReference type="Pfam" id="PF03775">
    <property type="entry name" value="MinC_C"/>
    <property type="match status" value="1"/>
</dbReference>
<evidence type="ECO:0000256" key="6">
    <source>
        <dbReference type="HAMAP-Rule" id="MF_00267"/>
    </source>
</evidence>
<evidence type="ECO:0000256" key="3">
    <source>
        <dbReference type="ARBA" id="ARBA00023210"/>
    </source>
</evidence>
<dbReference type="GO" id="GO:0051302">
    <property type="term" value="P:regulation of cell division"/>
    <property type="evidence" value="ECO:0007669"/>
    <property type="project" value="InterPro"/>
</dbReference>
<sequence>MSCIPHLAGASLWDNRDPFATHVAGMAKDSPIQFKGTTLKIIQTQLRTTDHAALHQALTELTGNSPDFFENELAVLDFSQAQALPESADWAGIVNLLRQSGLNAVATCGLPDDLATSAAAAGLPVVGVDALGRQRAKVEEAPKAPPVVAPEPAPPPVAATAPEPAPRTIILDKPLRSGQRFYAKGCDLIVTAMVSAGAEVIADGNIHVYAPLRGRALAGASGDKAARIFTTSLEAELLSIAGLYRTFEAGVPAELLRQPATVSLIEDGLSIVPLALR</sequence>
<dbReference type="GO" id="GO:1901891">
    <property type="term" value="P:regulation of cell septum assembly"/>
    <property type="evidence" value="ECO:0007669"/>
    <property type="project" value="InterPro"/>
</dbReference>
<dbReference type="AlphaFoldDB" id="Q47JE7"/>
<protein>
    <recommendedName>
        <fullName evidence="6">Probable septum site-determining protein MinC</fullName>
    </recommendedName>
</protein>
<gene>
    <name evidence="6" type="primary">minC</name>
    <name evidence="10" type="ordered locus">Daro_0275</name>
</gene>
<dbReference type="eggNOG" id="COG0850">
    <property type="taxonomic scope" value="Bacteria"/>
</dbReference>
<dbReference type="Gene3D" id="2.160.20.70">
    <property type="match status" value="1"/>
</dbReference>
<comment type="function">
    <text evidence="5 6">Cell division inhibitor that blocks the formation of polar Z ring septums. Rapidly oscillates between the poles of the cell to destabilize FtsZ filaments that have formed before they mature into polar Z rings. Prevents FtsZ polymerization.</text>
</comment>
<proteinExistence type="inferred from homology"/>
<evidence type="ECO:0000256" key="7">
    <source>
        <dbReference type="SAM" id="MobiDB-lite"/>
    </source>
</evidence>
<evidence type="ECO:0000256" key="4">
    <source>
        <dbReference type="ARBA" id="ARBA00023306"/>
    </source>
</evidence>
<dbReference type="HAMAP" id="MF_00267">
    <property type="entry name" value="MinC"/>
    <property type="match status" value="1"/>
</dbReference>
<comment type="similarity">
    <text evidence="1 6">Belongs to the MinC family.</text>
</comment>
<accession>Q47JE7</accession>
<dbReference type="KEGG" id="dar:Daro_0275"/>
<dbReference type="PANTHER" id="PTHR34108:SF1">
    <property type="entry name" value="SEPTUM SITE-DETERMINING PROTEIN MINC"/>
    <property type="match status" value="1"/>
</dbReference>
<dbReference type="InterPro" id="IPR005526">
    <property type="entry name" value="Septum_form_inhib_MinC_C"/>
</dbReference>
<evidence type="ECO:0000256" key="2">
    <source>
        <dbReference type="ARBA" id="ARBA00022618"/>
    </source>
</evidence>
<dbReference type="InterPro" id="IPR036145">
    <property type="entry name" value="MinC_C_sf"/>
</dbReference>
<evidence type="ECO:0000259" key="8">
    <source>
        <dbReference type="Pfam" id="PF03775"/>
    </source>
</evidence>
<reference evidence="10" key="1">
    <citation type="submission" date="2005-08" db="EMBL/GenBank/DDBJ databases">
        <title>Complete sequence of Dechloromonas aromatica RCB.</title>
        <authorList>
            <person name="Salinero K.K."/>
            <person name="Copeland A."/>
            <person name="Lucas S."/>
            <person name="Lapidus A."/>
            <person name="Barry K."/>
            <person name="Detter J.C."/>
            <person name="Glavina T."/>
            <person name="Hammon N."/>
            <person name="Israni S."/>
            <person name="Pitluck S."/>
            <person name="Di Bartolo G."/>
            <person name="Trong S."/>
            <person name="Schmutz J."/>
            <person name="Larimer F."/>
            <person name="Land M."/>
            <person name="Ivanova N."/>
            <person name="Richardson P."/>
        </authorList>
    </citation>
    <scope>NUCLEOTIDE SEQUENCE</scope>
    <source>
        <strain evidence="10">RCB</strain>
    </source>
</reference>
<dbReference type="STRING" id="159087.Daro_0275"/>
<keyword evidence="3 6" id="KW-0717">Septation</keyword>
<dbReference type="EMBL" id="CP000089">
    <property type="protein sequence ID" value="AAZ45034.1"/>
    <property type="molecule type" value="Genomic_DNA"/>
</dbReference>
<evidence type="ECO:0000313" key="10">
    <source>
        <dbReference type="EMBL" id="AAZ45034.1"/>
    </source>
</evidence>